<accession>A0ABQ0NA18</accession>
<feature type="domain" description="VTT" evidence="7">
    <location>
        <begin position="83"/>
        <end position="195"/>
    </location>
</feature>
<dbReference type="PANTHER" id="PTHR12677">
    <property type="entry name" value="GOLGI APPARATUS MEMBRANE PROTEIN TVP38-RELATED"/>
    <property type="match status" value="1"/>
</dbReference>
<sequence length="237" mass="25729">MTSGGRIVLKDNVMKRRLIGGALLLALLLIALLIYRYHGMWALLQHRMFDQATLVAQVRQHQAIDILLVVPLLICFSIIPGAPVATVSVVAGICFGKGLGAGLNVVGITLGNLIAQRFFGRVTARQQQQPSRLVTAISKMRHPLLGIMIGYTVPFIPTSLVSLAAVKTAVTQRQLAIATLIGSMPTAIIYAWGGDELINAHFKNALLLIGVLILLVGLLWLIHHDRQRTVDVDTDHS</sequence>
<evidence type="ECO:0000259" key="7">
    <source>
        <dbReference type="Pfam" id="PF09335"/>
    </source>
</evidence>
<dbReference type="PANTHER" id="PTHR12677:SF59">
    <property type="entry name" value="GOLGI APPARATUS MEMBRANE PROTEIN TVP38-RELATED"/>
    <property type="match status" value="1"/>
</dbReference>
<keyword evidence="9" id="KW-1185">Reference proteome</keyword>
<proteinExistence type="inferred from homology"/>
<evidence type="ECO:0000256" key="4">
    <source>
        <dbReference type="ARBA" id="ARBA00022989"/>
    </source>
</evidence>
<gene>
    <name evidence="8" type="ORF">LPPLD21_01455</name>
</gene>
<organism evidence="8 9">
    <name type="scientific">Lactiplantibacillus paraplantarum</name>
    <dbReference type="NCBI Taxonomy" id="60520"/>
    <lineage>
        <taxon>Bacteria</taxon>
        <taxon>Bacillati</taxon>
        <taxon>Bacillota</taxon>
        <taxon>Bacilli</taxon>
        <taxon>Lactobacillales</taxon>
        <taxon>Lactobacillaceae</taxon>
        <taxon>Lactiplantibacillus</taxon>
    </lineage>
</organism>
<keyword evidence="4 6" id="KW-1133">Transmembrane helix</keyword>
<evidence type="ECO:0000256" key="2">
    <source>
        <dbReference type="ARBA" id="ARBA00022475"/>
    </source>
</evidence>
<evidence type="ECO:0000313" key="9">
    <source>
        <dbReference type="Proteomes" id="UP000236162"/>
    </source>
</evidence>
<dbReference type="InterPro" id="IPR032816">
    <property type="entry name" value="VTT_dom"/>
</dbReference>
<feature type="transmembrane region" description="Helical" evidence="6">
    <location>
        <begin position="205"/>
        <end position="223"/>
    </location>
</feature>
<evidence type="ECO:0000256" key="3">
    <source>
        <dbReference type="ARBA" id="ARBA00022692"/>
    </source>
</evidence>
<reference evidence="8 9" key="1">
    <citation type="submission" date="2017-04" db="EMBL/GenBank/DDBJ databases">
        <title>In vitro and in silico characterization of Lactobacillus paraplantarum D2-1, a starter culture for soymilk fermentation.</title>
        <authorList>
            <person name="Endo A."/>
            <person name="Sasaki F."/>
            <person name="Maeno S."/>
            <person name="Kanesaki Y."/>
            <person name="Kubota E."/>
            <person name="Torres G.A."/>
            <person name="Tomita S."/>
            <person name="Nakagawa J."/>
        </authorList>
    </citation>
    <scope>NUCLEOTIDE SEQUENCE [LARGE SCALE GENOMIC DNA]</scope>
    <source>
        <strain evidence="8 9">D2-1</strain>
    </source>
</reference>
<feature type="transmembrane region" description="Helical" evidence="6">
    <location>
        <begin position="140"/>
        <end position="163"/>
    </location>
</feature>
<evidence type="ECO:0000256" key="6">
    <source>
        <dbReference type="RuleBase" id="RU366058"/>
    </source>
</evidence>
<evidence type="ECO:0000313" key="8">
    <source>
        <dbReference type="EMBL" id="GBF01923.1"/>
    </source>
</evidence>
<keyword evidence="3 6" id="KW-0812">Transmembrane</keyword>
<name>A0ABQ0NA18_9LACO</name>
<dbReference type="EMBL" id="BDOR01000006">
    <property type="protein sequence ID" value="GBF01923.1"/>
    <property type="molecule type" value="Genomic_DNA"/>
</dbReference>
<comment type="subcellular location">
    <subcellularLocation>
        <location evidence="1 6">Cell membrane</location>
        <topology evidence="1 6">Multi-pass membrane protein</topology>
    </subcellularLocation>
</comment>
<dbReference type="InterPro" id="IPR015414">
    <property type="entry name" value="TMEM64"/>
</dbReference>
<keyword evidence="2 6" id="KW-1003">Cell membrane</keyword>
<feature type="transmembrane region" description="Helical" evidence="6">
    <location>
        <begin position="18"/>
        <end position="38"/>
    </location>
</feature>
<keyword evidence="5 6" id="KW-0472">Membrane</keyword>
<evidence type="ECO:0000256" key="5">
    <source>
        <dbReference type="ARBA" id="ARBA00023136"/>
    </source>
</evidence>
<feature type="transmembrane region" description="Helical" evidence="6">
    <location>
        <begin position="99"/>
        <end position="119"/>
    </location>
</feature>
<comment type="similarity">
    <text evidence="6">Belongs to the TVP38/TMEM64 family.</text>
</comment>
<dbReference type="Proteomes" id="UP000236162">
    <property type="component" value="Unassembled WGS sequence"/>
</dbReference>
<feature type="transmembrane region" description="Helical" evidence="6">
    <location>
        <begin position="66"/>
        <end position="93"/>
    </location>
</feature>
<feature type="transmembrane region" description="Helical" evidence="6">
    <location>
        <begin position="175"/>
        <end position="193"/>
    </location>
</feature>
<protein>
    <recommendedName>
        <fullName evidence="6">TVP38/TMEM64 family membrane protein</fullName>
    </recommendedName>
</protein>
<dbReference type="Pfam" id="PF09335">
    <property type="entry name" value="VTT_dom"/>
    <property type="match status" value="1"/>
</dbReference>
<evidence type="ECO:0000256" key="1">
    <source>
        <dbReference type="ARBA" id="ARBA00004651"/>
    </source>
</evidence>
<comment type="caution">
    <text evidence="8">The sequence shown here is derived from an EMBL/GenBank/DDBJ whole genome shotgun (WGS) entry which is preliminary data.</text>
</comment>